<sequence length="78" mass="9111">MHWSGFETTAIDLAASSRDRKATNLYHISHADDEKNDPCLESLYYVRAGELKQILFLNLLEHAAFDLDKLVRYEQRQQ</sequence>
<dbReference type="Proteomes" id="UP001305414">
    <property type="component" value="Unassembled WGS sequence"/>
</dbReference>
<dbReference type="AlphaFoldDB" id="A0AAN7Z3B3"/>
<proteinExistence type="predicted"/>
<dbReference type="EMBL" id="JAWHQM010000052">
    <property type="protein sequence ID" value="KAK5635360.1"/>
    <property type="molecule type" value="Genomic_DNA"/>
</dbReference>
<accession>A0AAN7Z3B3</accession>
<reference evidence="1 2" key="1">
    <citation type="submission" date="2023-10" db="EMBL/GenBank/DDBJ databases">
        <title>Draft genome sequence of Xylaria bambusicola isolate GMP-LS, the root and basal stem rot pathogen of sugarcane in Indonesia.</title>
        <authorList>
            <person name="Selvaraj P."/>
            <person name="Muralishankar V."/>
            <person name="Muruganantham S."/>
            <person name="Sp S."/>
            <person name="Haryani S."/>
            <person name="Lau K.J.X."/>
            <person name="Naqvi N.I."/>
        </authorList>
    </citation>
    <scope>NUCLEOTIDE SEQUENCE [LARGE SCALE GENOMIC DNA]</scope>
    <source>
        <strain evidence="1">GMP-LS</strain>
    </source>
</reference>
<protein>
    <submittedName>
        <fullName evidence="1">Uncharacterized protein</fullName>
    </submittedName>
</protein>
<name>A0AAN7Z3B3_9PEZI</name>
<evidence type="ECO:0000313" key="2">
    <source>
        <dbReference type="Proteomes" id="UP001305414"/>
    </source>
</evidence>
<organism evidence="1 2">
    <name type="scientific">Xylaria bambusicola</name>
    <dbReference type="NCBI Taxonomy" id="326684"/>
    <lineage>
        <taxon>Eukaryota</taxon>
        <taxon>Fungi</taxon>
        <taxon>Dikarya</taxon>
        <taxon>Ascomycota</taxon>
        <taxon>Pezizomycotina</taxon>
        <taxon>Sordariomycetes</taxon>
        <taxon>Xylariomycetidae</taxon>
        <taxon>Xylariales</taxon>
        <taxon>Xylariaceae</taxon>
        <taxon>Xylaria</taxon>
    </lineage>
</organism>
<comment type="caution">
    <text evidence="1">The sequence shown here is derived from an EMBL/GenBank/DDBJ whole genome shotgun (WGS) entry which is preliminary data.</text>
</comment>
<keyword evidence="2" id="KW-1185">Reference proteome</keyword>
<gene>
    <name evidence="1" type="ORF">RRF57_011071</name>
</gene>
<evidence type="ECO:0000313" key="1">
    <source>
        <dbReference type="EMBL" id="KAK5635360.1"/>
    </source>
</evidence>